<accession>A0A8C8K6W8</accession>
<keyword evidence="2" id="KW-1185">Reference proteome</keyword>
<proteinExistence type="predicted"/>
<dbReference type="GeneTree" id="ENSGT01010000229885"/>
<organism evidence="1 2">
    <name type="scientific">Oncorhynchus tshawytscha</name>
    <name type="common">Chinook salmon</name>
    <name type="synonym">Salmo tshawytscha</name>
    <dbReference type="NCBI Taxonomy" id="74940"/>
    <lineage>
        <taxon>Eukaryota</taxon>
        <taxon>Metazoa</taxon>
        <taxon>Chordata</taxon>
        <taxon>Craniata</taxon>
        <taxon>Vertebrata</taxon>
        <taxon>Euteleostomi</taxon>
        <taxon>Actinopterygii</taxon>
        <taxon>Neopterygii</taxon>
        <taxon>Teleostei</taxon>
        <taxon>Protacanthopterygii</taxon>
        <taxon>Salmoniformes</taxon>
        <taxon>Salmonidae</taxon>
        <taxon>Salmoninae</taxon>
        <taxon>Oncorhynchus</taxon>
    </lineage>
</organism>
<dbReference type="Gene3D" id="1.10.530.10">
    <property type="match status" value="1"/>
</dbReference>
<dbReference type="Ensembl" id="ENSOTST00005110212.2">
    <property type="protein sequence ID" value="ENSOTSP00005101893.1"/>
    <property type="gene ID" value="ENSOTSG00005046823.2"/>
</dbReference>
<protein>
    <submittedName>
        <fullName evidence="1">Uncharacterized protein</fullName>
    </submittedName>
</protein>
<reference evidence="1" key="2">
    <citation type="submission" date="2025-09" db="UniProtKB">
        <authorList>
            <consortium name="Ensembl"/>
        </authorList>
    </citation>
    <scope>IDENTIFICATION</scope>
</reference>
<dbReference type="AlphaFoldDB" id="A0A8C8K6W8"/>
<name>A0A8C8K6W8_ONCTS</name>
<dbReference type="Proteomes" id="UP000694402">
    <property type="component" value="Unassembled WGS sequence"/>
</dbReference>
<evidence type="ECO:0000313" key="1">
    <source>
        <dbReference type="Ensembl" id="ENSOTSP00005101893.1"/>
    </source>
</evidence>
<evidence type="ECO:0000313" key="2">
    <source>
        <dbReference type="Proteomes" id="UP000694402"/>
    </source>
</evidence>
<sequence length="121" mass="13668">CTIRLVDITEASVSGRKTRCDCVRRKSRNVMKYKAIIKKVGGKYEIDPAIICAILDKNGWGDHGMSFGLMQIGTQILINTKEQHVILTNIIVLPNLMRMDGYTTQDYPVMLPKLNTLHNGY</sequence>
<reference evidence="1" key="1">
    <citation type="submission" date="2025-08" db="UniProtKB">
        <authorList>
            <consortium name="Ensembl"/>
        </authorList>
    </citation>
    <scope>IDENTIFICATION</scope>
</reference>